<gene>
    <name evidence="3" type="ORF">H1164_16895</name>
</gene>
<comment type="caution">
    <text evidence="3">The sequence shown here is derived from an EMBL/GenBank/DDBJ whole genome shotgun (WGS) entry which is preliminary data.</text>
</comment>
<evidence type="ECO:0000313" key="4">
    <source>
        <dbReference type="Proteomes" id="UP000530514"/>
    </source>
</evidence>
<dbReference type="OrthoDB" id="189417at2"/>
<dbReference type="Pfam" id="PF04989">
    <property type="entry name" value="RMNT_CmcI"/>
    <property type="match status" value="1"/>
</dbReference>
<name>A0A7W1XDD9_9BACL</name>
<dbReference type="EMBL" id="JACEIP010000043">
    <property type="protein sequence ID" value="MBA4544509.1"/>
    <property type="molecule type" value="Genomic_DNA"/>
</dbReference>
<reference evidence="3 4" key="1">
    <citation type="submission" date="2020-07" db="EMBL/GenBank/DDBJ databases">
        <authorList>
            <person name="Feng H."/>
        </authorList>
    </citation>
    <scope>NUCLEOTIDE SEQUENCE [LARGE SCALE GENOMIC DNA]</scope>
    <source>
        <strain evidence="4">s-11</strain>
    </source>
</reference>
<dbReference type="SUPFAM" id="SSF53335">
    <property type="entry name" value="S-adenosyl-L-methionine-dependent methyltransferases"/>
    <property type="match status" value="1"/>
</dbReference>
<dbReference type="Proteomes" id="UP000530514">
    <property type="component" value="Unassembled WGS sequence"/>
</dbReference>
<evidence type="ECO:0000256" key="1">
    <source>
        <dbReference type="ARBA" id="ARBA00022603"/>
    </source>
</evidence>
<dbReference type="Gene3D" id="3.40.50.150">
    <property type="entry name" value="Vaccinia Virus protein VP39"/>
    <property type="match status" value="1"/>
</dbReference>
<dbReference type="GO" id="GO:0032259">
    <property type="term" value="P:methylation"/>
    <property type="evidence" value="ECO:0007669"/>
    <property type="project" value="UniProtKB-KW"/>
</dbReference>
<keyword evidence="2 3" id="KW-0808">Transferase</keyword>
<evidence type="ECO:0000256" key="2">
    <source>
        <dbReference type="ARBA" id="ARBA00022679"/>
    </source>
</evidence>
<protein>
    <submittedName>
        <fullName evidence="3">Class I SAM-dependent methyltransferase</fullName>
    </submittedName>
</protein>
<dbReference type="GO" id="GO:0071770">
    <property type="term" value="P:DIM/DIP cell wall layer assembly"/>
    <property type="evidence" value="ECO:0007669"/>
    <property type="project" value="TreeGrafter"/>
</dbReference>
<evidence type="ECO:0000313" key="3">
    <source>
        <dbReference type="EMBL" id="MBA4544509.1"/>
    </source>
</evidence>
<dbReference type="InterPro" id="IPR029063">
    <property type="entry name" value="SAM-dependent_MTases_sf"/>
</dbReference>
<proteinExistence type="predicted"/>
<dbReference type="GO" id="GO:0005886">
    <property type="term" value="C:plasma membrane"/>
    <property type="evidence" value="ECO:0007669"/>
    <property type="project" value="TreeGrafter"/>
</dbReference>
<keyword evidence="1 3" id="KW-0489">Methyltransferase</keyword>
<organism evidence="3 4">
    <name type="scientific">Thermoactinomyces daqus</name>
    <dbReference type="NCBI Taxonomy" id="1329516"/>
    <lineage>
        <taxon>Bacteria</taxon>
        <taxon>Bacillati</taxon>
        <taxon>Bacillota</taxon>
        <taxon>Bacilli</taxon>
        <taxon>Bacillales</taxon>
        <taxon>Thermoactinomycetaceae</taxon>
        <taxon>Thermoactinomyces</taxon>
    </lineage>
</organism>
<dbReference type="RefSeq" id="WP_052154429.1">
    <property type="nucleotide sequence ID" value="NZ_JACEIP010000043.1"/>
</dbReference>
<dbReference type="GO" id="GO:0008610">
    <property type="term" value="P:lipid biosynthetic process"/>
    <property type="evidence" value="ECO:0007669"/>
    <property type="project" value="InterPro"/>
</dbReference>
<accession>A0A7W1XDD9</accession>
<dbReference type="PANTHER" id="PTHR40048">
    <property type="entry name" value="RHAMNOSYL O-METHYLTRANSFERASE"/>
    <property type="match status" value="1"/>
</dbReference>
<dbReference type="InterPro" id="IPR007072">
    <property type="entry name" value="RNMT_CmcI"/>
</dbReference>
<dbReference type="AlphaFoldDB" id="A0A7W1XDD9"/>
<dbReference type="PANTHER" id="PTHR40048:SF1">
    <property type="entry name" value="RHAMNOSYL O-METHYLTRANSFERASE"/>
    <property type="match status" value="1"/>
</dbReference>
<dbReference type="GO" id="GO:0008168">
    <property type="term" value="F:methyltransferase activity"/>
    <property type="evidence" value="ECO:0007669"/>
    <property type="project" value="UniProtKB-KW"/>
</dbReference>
<keyword evidence="4" id="KW-1185">Reference proteome</keyword>
<sequence length="206" mass="23245">MKNIIDSFHNLFYNSLVWTNTYWLGVPVLKYPQDLWIYQEIIFELKPDLIVECGTSQGGCTLFLATICDLIGKGKVVTIDIVESPTCPQHNRINYLLGSSTSPEIVQAVQQEAKDAQVVMVILDSDHSKQHVLNELKIYSQLVTKGSYLIVEDTNINGNPVLPGCGPGPKEAVEEFMAENDQFVIDYKREKFYVTSNPNGFLRKIK</sequence>